<keyword evidence="10" id="KW-0119">Carbohydrate metabolism</keyword>
<dbReference type="InterPro" id="IPR006203">
    <property type="entry name" value="GHMP_knse_ATP-bd_CS"/>
</dbReference>
<dbReference type="InterPro" id="IPR020568">
    <property type="entry name" value="Ribosomal_Su5_D2-typ_SF"/>
</dbReference>
<dbReference type="NCBIfam" id="TIGR00131">
    <property type="entry name" value="gal_kin"/>
    <property type="match status" value="1"/>
</dbReference>
<dbReference type="GO" id="GO:0005524">
    <property type="term" value="F:ATP binding"/>
    <property type="evidence" value="ECO:0007669"/>
    <property type="project" value="UniProtKB-KW"/>
</dbReference>
<comment type="pathway">
    <text evidence="1">Carbohydrate metabolism; galactose metabolism.</text>
</comment>
<evidence type="ECO:0000313" key="18">
    <source>
        <dbReference type="Proteomes" id="UP000095085"/>
    </source>
</evidence>
<dbReference type="GO" id="GO:0004335">
    <property type="term" value="F:galactokinase activity"/>
    <property type="evidence" value="ECO:0007669"/>
    <property type="project" value="UniProtKB-EC"/>
</dbReference>
<dbReference type="Gene3D" id="1.20.1440.340">
    <property type="match status" value="1"/>
</dbReference>
<protein>
    <recommendedName>
        <fullName evidence="4">Galactokinase</fullName>
        <ecNumber evidence="3">2.7.1.6</ecNumber>
    </recommendedName>
    <alternativeName>
        <fullName evidence="11">Galactose kinase</fullName>
    </alternativeName>
</protein>
<evidence type="ECO:0000256" key="4">
    <source>
        <dbReference type="ARBA" id="ARBA00019487"/>
    </source>
</evidence>
<dbReference type="OrthoDB" id="187738at2759"/>
<evidence type="ECO:0000256" key="3">
    <source>
        <dbReference type="ARBA" id="ARBA00012315"/>
    </source>
</evidence>
<feature type="domain" description="GHMP kinase C-terminal" evidence="15">
    <location>
        <begin position="404"/>
        <end position="476"/>
    </location>
</feature>
<keyword evidence="8" id="KW-0067">ATP-binding</keyword>
<sequence>MSVPIFKDLSFYNDANSSTARYQALQTSFNKVYGNEPEFVGRSPGRVNLIGDHIDYCYFSVLPMALDVDVIAATSINDSNTIRLANTNDKFPSYEFEISPTFEISQADYTWVNYFKCGLIVANNYLKELNPSTKLKGMNLLFDGNVPTGGGLSSSAAICVTSALVVLRANGLTNISKEDLTRITVVSEHYVGVNTGGMDQCASIYGEKGKALLIQFKPKLIGIPFELPTTKPHELVFLVSNSLVESNKHETAPTNYNLRVVEVALAAEWLAKKLKLSLVNDSNLETGTLRGFLDSYFELLGEPRWDGHDIDVGINRLTKCLELIEKPEIFNQEEQKGVETEHASNCLELLTDQFYQRFLSKFPVKYDKLKLYQRSKHVFSDSLRVLEFLKIFEGQKLKPSTGILQDLGKLLNESQQSCNLLNNASKPDCEELCQIARENGSYGSRITGAGFGGSIVHLTTVDRLESLVEALKKEYYLQKFPNITQDQLNEAIVVSKPATGSCILEL</sequence>
<dbReference type="UniPathway" id="UPA00214"/>
<dbReference type="Pfam" id="PF08544">
    <property type="entry name" value="GHMP_kinases_C"/>
    <property type="match status" value="1"/>
</dbReference>
<evidence type="ECO:0000256" key="13">
    <source>
        <dbReference type="ARBA" id="ARBA00055546"/>
    </source>
</evidence>
<dbReference type="SUPFAM" id="SSF54211">
    <property type="entry name" value="Ribosomal protein S5 domain 2-like"/>
    <property type="match status" value="1"/>
</dbReference>
<evidence type="ECO:0000259" key="15">
    <source>
        <dbReference type="Pfam" id="PF08544"/>
    </source>
</evidence>
<dbReference type="Pfam" id="PF10509">
    <property type="entry name" value="GalKase_gal_bdg"/>
    <property type="match status" value="1"/>
</dbReference>
<feature type="domain" description="GHMP kinase N-terminal" evidence="14">
    <location>
        <begin position="114"/>
        <end position="206"/>
    </location>
</feature>
<dbReference type="PROSITE" id="PS00627">
    <property type="entry name" value="GHMP_KINASES_ATP"/>
    <property type="match status" value="1"/>
</dbReference>
<evidence type="ECO:0000256" key="8">
    <source>
        <dbReference type="ARBA" id="ARBA00022840"/>
    </source>
</evidence>
<dbReference type="GO" id="GO:0000411">
    <property type="term" value="P:positive regulation of transcription by galactose"/>
    <property type="evidence" value="ECO:0007669"/>
    <property type="project" value="UniProtKB-ARBA"/>
</dbReference>
<evidence type="ECO:0000256" key="12">
    <source>
        <dbReference type="ARBA" id="ARBA00049538"/>
    </source>
</evidence>
<evidence type="ECO:0000259" key="14">
    <source>
        <dbReference type="Pfam" id="PF00288"/>
    </source>
</evidence>
<evidence type="ECO:0000256" key="10">
    <source>
        <dbReference type="ARBA" id="ARBA00023277"/>
    </source>
</evidence>
<dbReference type="PANTHER" id="PTHR10457">
    <property type="entry name" value="MEVALONATE KINASE/GALACTOKINASE"/>
    <property type="match status" value="1"/>
</dbReference>
<keyword evidence="5" id="KW-0808">Transferase</keyword>
<dbReference type="EMBL" id="KV454544">
    <property type="protein sequence ID" value="ODV65364.1"/>
    <property type="molecule type" value="Genomic_DNA"/>
</dbReference>
<evidence type="ECO:0000256" key="9">
    <source>
        <dbReference type="ARBA" id="ARBA00023144"/>
    </source>
</evidence>
<keyword evidence="18" id="KW-1185">Reference proteome</keyword>
<evidence type="ECO:0000256" key="7">
    <source>
        <dbReference type="ARBA" id="ARBA00022777"/>
    </source>
</evidence>
<dbReference type="RefSeq" id="XP_020074431.1">
    <property type="nucleotide sequence ID" value="XM_020222360.1"/>
</dbReference>
<dbReference type="AlphaFoldDB" id="A0A1E4RDM1"/>
<evidence type="ECO:0000256" key="2">
    <source>
        <dbReference type="ARBA" id="ARBA00006566"/>
    </source>
</evidence>
<dbReference type="Gene3D" id="3.30.70.3170">
    <property type="match status" value="1"/>
</dbReference>
<evidence type="ECO:0000256" key="11">
    <source>
        <dbReference type="ARBA" id="ARBA00029590"/>
    </source>
</evidence>
<gene>
    <name evidence="17" type="ORF">HYPBUDRAFT_158248</name>
</gene>
<dbReference type="GO" id="GO:0005829">
    <property type="term" value="C:cytosol"/>
    <property type="evidence" value="ECO:0007669"/>
    <property type="project" value="TreeGrafter"/>
</dbReference>
<dbReference type="PRINTS" id="PR00959">
    <property type="entry name" value="MEVGALKINASE"/>
</dbReference>
<dbReference type="GeneID" id="30996909"/>
<evidence type="ECO:0000259" key="16">
    <source>
        <dbReference type="Pfam" id="PF10509"/>
    </source>
</evidence>
<keyword evidence="7 17" id="KW-0418">Kinase</keyword>
<dbReference type="InterPro" id="IPR014721">
    <property type="entry name" value="Ribsml_uS5_D2-typ_fold_subgr"/>
</dbReference>
<evidence type="ECO:0000256" key="6">
    <source>
        <dbReference type="ARBA" id="ARBA00022741"/>
    </source>
</evidence>
<dbReference type="PIRSF" id="PIRSF000530">
    <property type="entry name" value="Galactokinase"/>
    <property type="match status" value="1"/>
</dbReference>
<proteinExistence type="inferred from homology"/>
<comment type="similarity">
    <text evidence="2">Belongs to the GHMP kinase family. GalK subfamily.</text>
</comment>
<dbReference type="InterPro" id="IPR006204">
    <property type="entry name" value="GHMP_kinase_N_dom"/>
</dbReference>
<dbReference type="Gene3D" id="3.30.230.10">
    <property type="match status" value="1"/>
</dbReference>
<dbReference type="GO" id="GO:0006012">
    <property type="term" value="P:galactose metabolic process"/>
    <property type="evidence" value="ECO:0007669"/>
    <property type="project" value="UniProtKB-UniPathway"/>
</dbReference>
<dbReference type="InterPro" id="IPR036554">
    <property type="entry name" value="GHMP_kinase_C_sf"/>
</dbReference>
<accession>A0A1E4RDM1</accession>
<comment type="function">
    <text evidence="13">Galactokinase is a key enzyme in the galactose metabolism where it catalyzes the conversion of alpha-D-galactose to galactose 1-phosphate. Can also induce the transcription of the gal genes in response to the organism being challenged with galactose as the sole source of carbon.</text>
</comment>
<dbReference type="PROSITE" id="PS00106">
    <property type="entry name" value="GALACTOKINASE"/>
    <property type="match status" value="1"/>
</dbReference>
<organism evidence="17 18">
    <name type="scientific">Hyphopichia burtonii NRRL Y-1933</name>
    <dbReference type="NCBI Taxonomy" id="984485"/>
    <lineage>
        <taxon>Eukaryota</taxon>
        <taxon>Fungi</taxon>
        <taxon>Dikarya</taxon>
        <taxon>Ascomycota</taxon>
        <taxon>Saccharomycotina</taxon>
        <taxon>Pichiomycetes</taxon>
        <taxon>Debaryomycetaceae</taxon>
        <taxon>Hyphopichia</taxon>
    </lineage>
</organism>
<keyword evidence="9" id="KW-0299">Galactose metabolism</keyword>
<dbReference type="InterPro" id="IPR000705">
    <property type="entry name" value="Galactokinase"/>
</dbReference>
<dbReference type="Proteomes" id="UP000095085">
    <property type="component" value="Unassembled WGS sequence"/>
</dbReference>
<dbReference type="FunFam" id="3.30.230.10:FF:000056">
    <property type="entry name" value="GAL1p Galactokinase"/>
    <property type="match status" value="1"/>
</dbReference>
<name>A0A1E4RDM1_9ASCO</name>
<dbReference type="EC" id="2.7.1.6" evidence="3"/>
<dbReference type="Pfam" id="PF00288">
    <property type="entry name" value="GHMP_kinases_N"/>
    <property type="match status" value="1"/>
</dbReference>
<dbReference type="InterPro" id="IPR019741">
    <property type="entry name" value="Galactokinase_CS"/>
</dbReference>
<feature type="domain" description="Galactokinase N-terminal" evidence="16">
    <location>
        <begin position="28"/>
        <end position="75"/>
    </location>
</feature>
<comment type="catalytic activity">
    <reaction evidence="12">
        <text>alpha-D-galactose + ATP = alpha-D-galactose 1-phosphate + ADP + H(+)</text>
        <dbReference type="Rhea" id="RHEA:13553"/>
        <dbReference type="ChEBI" id="CHEBI:15378"/>
        <dbReference type="ChEBI" id="CHEBI:28061"/>
        <dbReference type="ChEBI" id="CHEBI:30616"/>
        <dbReference type="ChEBI" id="CHEBI:58336"/>
        <dbReference type="ChEBI" id="CHEBI:456216"/>
        <dbReference type="EC" id="2.7.1.6"/>
    </reaction>
    <physiologicalReaction direction="left-to-right" evidence="12">
        <dbReference type="Rhea" id="RHEA:13554"/>
    </physiologicalReaction>
</comment>
<dbReference type="InterPro" id="IPR006206">
    <property type="entry name" value="Mevalonate/galactokinase"/>
</dbReference>
<dbReference type="InterPro" id="IPR019539">
    <property type="entry name" value="GalKase_N"/>
</dbReference>
<dbReference type="STRING" id="984485.A0A1E4RDM1"/>
<keyword evidence="6" id="KW-0547">Nucleotide-binding</keyword>
<reference evidence="18" key="1">
    <citation type="submission" date="2016-05" db="EMBL/GenBank/DDBJ databases">
        <title>Comparative genomics of biotechnologically important yeasts.</title>
        <authorList>
            <consortium name="DOE Joint Genome Institute"/>
            <person name="Riley R."/>
            <person name="Haridas S."/>
            <person name="Wolfe K.H."/>
            <person name="Lopes M.R."/>
            <person name="Hittinger C.T."/>
            <person name="Goker M."/>
            <person name="Salamov A."/>
            <person name="Wisecaver J."/>
            <person name="Long T.M."/>
            <person name="Aerts A.L."/>
            <person name="Barry K."/>
            <person name="Choi C."/>
            <person name="Clum A."/>
            <person name="Coughlan A.Y."/>
            <person name="Deshpande S."/>
            <person name="Douglass A.P."/>
            <person name="Hanson S.J."/>
            <person name="Klenk H.-P."/>
            <person name="Labutti K."/>
            <person name="Lapidus A."/>
            <person name="Lindquist E."/>
            <person name="Lipzen A."/>
            <person name="Meier-Kolthoff J.P."/>
            <person name="Ohm R.A."/>
            <person name="Otillar R.P."/>
            <person name="Pangilinan J."/>
            <person name="Peng Y."/>
            <person name="Rokas A."/>
            <person name="Rosa C.A."/>
            <person name="Scheuner C."/>
            <person name="Sibirny A.A."/>
            <person name="Slot J.C."/>
            <person name="Stielow J.B."/>
            <person name="Sun H."/>
            <person name="Kurtzman C.P."/>
            <person name="Blackwell M."/>
            <person name="Grigoriev I.V."/>
            <person name="Jeffries T.W."/>
        </authorList>
    </citation>
    <scope>NUCLEOTIDE SEQUENCE [LARGE SCALE GENOMIC DNA]</scope>
    <source>
        <strain evidence="18">NRRL Y-1933</strain>
    </source>
</reference>
<dbReference type="InterPro" id="IPR013750">
    <property type="entry name" value="GHMP_kinase_C_dom"/>
</dbReference>
<dbReference type="SUPFAM" id="SSF55060">
    <property type="entry name" value="GHMP Kinase, C-terminal domain"/>
    <property type="match status" value="1"/>
</dbReference>
<evidence type="ECO:0000256" key="5">
    <source>
        <dbReference type="ARBA" id="ARBA00022679"/>
    </source>
</evidence>
<evidence type="ECO:0000313" key="17">
    <source>
        <dbReference type="EMBL" id="ODV65364.1"/>
    </source>
</evidence>
<dbReference type="PRINTS" id="PR00473">
    <property type="entry name" value="GALCTOKINASE"/>
</dbReference>
<dbReference type="PANTHER" id="PTHR10457:SF7">
    <property type="entry name" value="GALACTOKINASE-RELATED"/>
    <property type="match status" value="1"/>
</dbReference>
<evidence type="ECO:0000256" key="1">
    <source>
        <dbReference type="ARBA" id="ARBA00004947"/>
    </source>
</evidence>
<dbReference type="FunFam" id="1.20.1440.340:FF:000003">
    <property type="entry name" value="GAL1p Galactokinase"/>
    <property type="match status" value="1"/>
</dbReference>